<evidence type="ECO:0000313" key="2">
    <source>
        <dbReference type="Proteomes" id="UP001181533"/>
    </source>
</evidence>
<protein>
    <submittedName>
        <fullName evidence="1">Uncharacterized protein</fullName>
    </submittedName>
</protein>
<dbReference type="Proteomes" id="UP001181533">
    <property type="component" value="Unassembled WGS sequence"/>
</dbReference>
<organism evidence="1 2">
    <name type="scientific">Bacillus thuringiensis</name>
    <dbReference type="NCBI Taxonomy" id="1428"/>
    <lineage>
        <taxon>Bacteria</taxon>
        <taxon>Bacillati</taxon>
        <taxon>Bacillota</taxon>
        <taxon>Bacilli</taxon>
        <taxon>Bacillales</taxon>
        <taxon>Bacillaceae</taxon>
        <taxon>Bacillus</taxon>
        <taxon>Bacillus cereus group</taxon>
    </lineage>
</organism>
<comment type="caution">
    <text evidence="1">The sequence shown here is derived from an EMBL/GenBank/DDBJ whole genome shotgun (WGS) entry which is preliminary data.</text>
</comment>
<dbReference type="RefSeq" id="WP_309414968.1">
    <property type="nucleotide sequence ID" value="NZ_VKQN01000180.1"/>
</dbReference>
<gene>
    <name evidence="1" type="ORF">FO599_35240</name>
</gene>
<evidence type="ECO:0000313" key="1">
    <source>
        <dbReference type="EMBL" id="MDR4181133.1"/>
    </source>
</evidence>
<dbReference type="AlphaFoldDB" id="A0AB35PNH5"/>
<dbReference type="EMBL" id="VKQN01000180">
    <property type="protein sequence ID" value="MDR4181133.1"/>
    <property type="molecule type" value="Genomic_DNA"/>
</dbReference>
<accession>A0AB35PNH5</accession>
<name>A0AB35PNH5_BACTU</name>
<feature type="non-terminal residue" evidence="1">
    <location>
        <position position="1"/>
    </location>
</feature>
<sequence>SNCIMFDYEPALIDKFTNVAGMPQSHSDYECIFSICPQCTTPHLELLSGVVDFKRPVFIGWE</sequence>
<reference evidence="1" key="1">
    <citation type="submission" date="2019-07" db="EMBL/GenBank/DDBJ databases">
        <title>Phylogenomic Reclassification of ATCC Bacillus Strains and Various Taxa within the Genus Bacillus.</title>
        <authorList>
            <person name="Riojas M.A."/>
            <person name="Frank A.M."/>
            <person name="Fenn S.L."/>
            <person name="King S.P."/>
            <person name="Brower S.M."/>
            <person name="Hazbon M.H."/>
        </authorList>
    </citation>
    <scope>NUCLEOTIDE SEQUENCE</scope>
    <source>
        <strain evidence="1">ATCC 35646</strain>
    </source>
</reference>
<proteinExistence type="predicted"/>